<dbReference type="RefSeq" id="WP_004815390.1">
    <property type="nucleotide sequence ID" value="NZ_ABXA01000044.1"/>
</dbReference>
<gene>
    <name evidence="1" type="ORF">ANHYDRO_01786</name>
</gene>
<dbReference type="CDD" id="cd07516">
    <property type="entry name" value="HAD_Pase"/>
    <property type="match status" value="1"/>
</dbReference>
<evidence type="ECO:0000313" key="2">
    <source>
        <dbReference type="Proteomes" id="UP000005451"/>
    </source>
</evidence>
<reference evidence="1 2" key="2">
    <citation type="submission" date="2008-10" db="EMBL/GenBank/DDBJ databases">
        <title>Draft genome sequence of Anaerococcus hydrogenalis (DSM 7454).</title>
        <authorList>
            <person name="Sudarsanam P."/>
            <person name="Ley R."/>
            <person name="Guruge J."/>
            <person name="Turnbaugh P.J."/>
            <person name="Mahowald M."/>
            <person name="Liep D."/>
            <person name="Gordon J."/>
        </authorList>
    </citation>
    <scope>NUCLEOTIDE SEQUENCE [LARGE SCALE GENOMIC DNA]</scope>
    <source>
        <strain evidence="1 2">DSM 7454</strain>
    </source>
</reference>
<dbReference type="SFLD" id="SFLDG01140">
    <property type="entry name" value="C2.B:_Phosphomannomutase_and_P"/>
    <property type="match status" value="1"/>
</dbReference>
<dbReference type="InterPro" id="IPR036412">
    <property type="entry name" value="HAD-like_sf"/>
</dbReference>
<keyword evidence="1" id="KW-0378">Hydrolase</keyword>
<dbReference type="PROSITE" id="PS01228">
    <property type="entry name" value="COF_1"/>
    <property type="match status" value="1"/>
</dbReference>
<dbReference type="eggNOG" id="COG0561">
    <property type="taxonomic scope" value="Bacteria"/>
</dbReference>
<dbReference type="SUPFAM" id="SSF56784">
    <property type="entry name" value="HAD-like"/>
    <property type="match status" value="1"/>
</dbReference>
<accession>B6WB05</accession>
<dbReference type="InterPro" id="IPR023214">
    <property type="entry name" value="HAD_sf"/>
</dbReference>
<dbReference type="EMBL" id="ABXA01000044">
    <property type="protein sequence ID" value="EEB35274.1"/>
    <property type="molecule type" value="Genomic_DNA"/>
</dbReference>
<dbReference type="PANTHER" id="PTHR10000">
    <property type="entry name" value="PHOSPHOSERINE PHOSPHATASE"/>
    <property type="match status" value="1"/>
</dbReference>
<evidence type="ECO:0000313" key="1">
    <source>
        <dbReference type="EMBL" id="EEB35274.1"/>
    </source>
</evidence>
<proteinExistence type="predicted"/>
<dbReference type="SFLD" id="SFLDS00003">
    <property type="entry name" value="Haloacid_Dehalogenase"/>
    <property type="match status" value="1"/>
</dbReference>
<dbReference type="NCBIfam" id="TIGR00099">
    <property type="entry name" value="Cof-subfamily"/>
    <property type="match status" value="1"/>
</dbReference>
<dbReference type="GO" id="GO:0016791">
    <property type="term" value="F:phosphatase activity"/>
    <property type="evidence" value="ECO:0007669"/>
    <property type="project" value="UniProtKB-ARBA"/>
</dbReference>
<dbReference type="Gene3D" id="3.30.1240.10">
    <property type="match status" value="1"/>
</dbReference>
<dbReference type="STRING" id="561177.ANHYDRO_01786"/>
<dbReference type="NCBIfam" id="TIGR01484">
    <property type="entry name" value="HAD-SF-IIB"/>
    <property type="match status" value="1"/>
</dbReference>
<dbReference type="AlphaFoldDB" id="B6WB05"/>
<dbReference type="InterPro" id="IPR006379">
    <property type="entry name" value="HAD-SF_hydro_IIB"/>
</dbReference>
<comment type="caution">
    <text evidence="1">The sequence shown here is derived from an EMBL/GenBank/DDBJ whole genome shotgun (WGS) entry which is preliminary data.</text>
</comment>
<dbReference type="GO" id="GO:0000287">
    <property type="term" value="F:magnesium ion binding"/>
    <property type="evidence" value="ECO:0007669"/>
    <property type="project" value="TreeGrafter"/>
</dbReference>
<protein>
    <submittedName>
        <fullName evidence="1">Cof-like hydrolase</fullName>
    </submittedName>
</protein>
<dbReference type="SFLD" id="SFLDG01144">
    <property type="entry name" value="C2.B.4:_PGP_Like"/>
    <property type="match status" value="1"/>
</dbReference>
<name>B6WB05_9FIRM</name>
<dbReference type="InterPro" id="IPR000150">
    <property type="entry name" value="Cof"/>
</dbReference>
<reference evidence="1 2" key="1">
    <citation type="submission" date="2008-09" db="EMBL/GenBank/DDBJ databases">
        <authorList>
            <person name="Fulton L."/>
            <person name="Clifton S."/>
            <person name="Fulton B."/>
            <person name="Xu J."/>
            <person name="Minx P."/>
            <person name="Pepin K.H."/>
            <person name="Johnson M."/>
            <person name="Thiruvilangam P."/>
            <person name="Bhonagiri V."/>
            <person name="Nash W.E."/>
            <person name="Mardis E.R."/>
            <person name="Wilson R.K."/>
        </authorList>
    </citation>
    <scope>NUCLEOTIDE SEQUENCE [LARGE SCALE GENOMIC DNA]</scope>
    <source>
        <strain evidence="1 2">DSM 7454</strain>
    </source>
</reference>
<dbReference type="GO" id="GO:0005829">
    <property type="term" value="C:cytosol"/>
    <property type="evidence" value="ECO:0007669"/>
    <property type="project" value="TreeGrafter"/>
</dbReference>
<dbReference type="Gene3D" id="3.40.50.1000">
    <property type="entry name" value="HAD superfamily/HAD-like"/>
    <property type="match status" value="1"/>
</dbReference>
<sequence>MKKIIALDVDGTLVNSKHVITEKTKNTLLKCQKEGHILVIASGRDVEGVKDLAEELQFDKYNGLLSNYNGCRVTNFATGQVLFNHTFKIDQSNEIISFVKNLDVEIFTFKDGKVYSDDKNNKSLIDTTKRLKIGYLIDKNMRNGIDFLANNMIIGASKDKIDQVYPIVQKEFENKYTVVRTTENYVEFMPRGFSKGSSLLEIAKYYNIDKENIIAFGDEENDYSMFDIGAFSVAMGNASEKIKEKADFVTKSNDEDGIAYYLENYLLK</sequence>
<dbReference type="PANTHER" id="PTHR10000:SF8">
    <property type="entry name" value="HAD SUPERFAMILY HYDROLASE-LIKE, TYPE 3"/>
    <property type="match status" value="1"/>
</dbReference>
<organism evidence="1 2">
    <name type="scientific">Anaerococcus hydrogenalis DSM 7454</name>
    <dbReference type="NCBI Taxonomy" id="561177"/>
    <lineage>
        <taxon>Bacteria</taxon>
        <taxon>Bacillati</taxon>
        <taxon>Bacillota</taxon>
        <taxon>Tissierellia</taxon>
        <taxon>Tissierellales</taxon>
        <taxon>Peptoniphilaceae</taxon>
        <taxon>Anaerococcus</taxon>
    </lineage>
</organism>
<dbReference type="Proteomes" id="UP000005451">
    <property type="component" value="Unassembled WGS sequence"/>
</dbReference>
<dbReference type="Pfam" id="PF08282">
    <property type="entry name" value="Hydrolase_3"/>
    <property type="match status" value="1"/>
</dbReference>